<accession>A0A1T1D1Z3</accession>
<organism evidence="1 2">
    <name type="scientific">Candidatus Synechococcus spongiarum LMB bulk15M</name>
    <dbReference type="NCBI Taxonomy" id="1943582"/>
    <lineage>
        <taxon>Bacteria</taxon>
        <taxon>Bacillati</taxon>
        <taxon>Cyanobacteriota</taxon>
        <taxon>Cyanophyceae</taxon>
        <taxon>Synechococcales</taxon>
        <taxon>Synechococcaceae</taxon>
        <taxon>Synechococcus</taxon>
    </lineage>
</organism>
<evidence type="ECO:0000313" key="1">
    <source>
        <dbReference type="EMBL" id="OOV34886.1"/>
    </source>
</evidence>
<evidence type="ECO:0000313" key="2">
    <source>
        <dbReference type="Proteomes" id="UP000242636"/>
    </source>
</evidence>
<dbReference type="Proteomes" id="UP000242636">
    <property type="component" value="Unassembled WGS sequence"/>
</dbReference>
<dbReference type="EMBL" id="MWLD01000022">
    <property type="protein sequence ID" value="OOV34886.1"/>
    <property type="molecule type" value="Genomic_DNA"/>
</dbReference>
<sequence>MPVPFAFKDSFYGKPLAKFLPGFSQKLEPLVILMTKSCFIAGMKLSLLIRVRVTVGNEAGKPKESEERRFFQR</sequence>
<protein>
    <submittedName>
        <fullName evidence="1">Uncharacterized protein</fullName>
    </submittedName>
</protein>
<reference evidence="1 2" key="1">
    <citation type="submission" date="2017-02" db="EMBL/GenBank/DDBJ databases">
        <title>Draft Genome Sequences of 'Candidatus Synechococcus spongiarum', Cyanobacterial Symbionts of the Mediterranean Sponge Aplysina aerophoba from two locations.</title>
        <authorList>
            <person name="Slaby B.M."/>
            <person name="Hentschel U."/>
        </authorList>
    </citation>
    <scope>NUCLEOTIDE SEQUENCE [LARGE SCALE GENOMIC DNA]</scope>
    <source>
        <strain evidence="1">LMB bulk15M</strain>
    </source>
</reference>
<gene>
    <name evidence="1" type="ORF">BV61_02010</name>
</gene>
<name>A0A1T1D1Z3_9SYNE</name>
<proteinExistence type="predicted"/>
<dbReference type="AlphaFoldDB" id="A0A1T1D1Z3"/>
<comment type="caution">
    <text evidence="1">The sequence shown here is derived from an EMBL/GenBank/DDBJ whole genome shotgun (WGS) entry which is preliminary data.</text>
</comment>
<keyword evidence="2" id="KW-1185">Reference proteome</keyword>